<dbReference type="InterPro" id="IPR032870">
    <property type="entry name" value="ALKBH7-like"/>
</dbReference>
<evidence type="ECO:0000256" key="2">
    <source>
        <dbReference type="SAM" id="MobiDB-lite"/>
    </source>
</evidence>
<name>A0A1U8MSY5_GOSHI</name>
<dbReference type="Pfam" id="PF13532">
    <property type="entry name" value="2OG-FeII_Oxy_2"/>
    <property type="match status" value="1"/>
</dbReference>
<dbReference type="GO" id="GO:0006974">
    <property type="term" value="P:DNA damage response"/>
    <property type="evidence" value="ECO:0007669"/>
    <property type="project" value="InterPro"/>
</dbReference>
<dbReference type="PANTHER" id="PTHR21052:SF0">
    <property type="entry name" value="ALPHA-KETOGLUTARATE-DEPENDENT DIOXYGENASE ALKB HOMOLOG 7, MITOCHONDRIAL"/>
    <property type="match status" value="1"/>
</dbReference>
<feature type="region of interest" description="Disordered" evidence="2">
    <location>
        <begin position="55"/>
        <end position="74"/>
    </location>
</feature>
<dbReference type="GeneID" id="107940991"/>
<dbReference type="Gene3D" id="2.60.120.590">
    <property type="entry name" value="Alpha-ketoglutarate-dependent dioxygenase AlkB-like"/>
    <property type="match status" value="1"/>
</dbReference>
<dbReference type="RefSeq" id="XP_016729961.1">
    <property type="nucleotide sequence ID" value="XM_016874472.2"/>
</dbReference>
<keyword evidence="4" id="KW-1185">Reference proteome</keyword>
<dbReference type="InterPro" id="IPR037151">
    <property type="entry name" value="AlkB-like_sf"/>
</dbReference>
<dbReference type="GO" id="GO:0006631">
    <property type="term" value="P:fatty acid metabolic process"/>
    <property type="evidence" value="ECO:0000318"/>
    <property type="project" value="GO_Central"/>
</dbReference>
<protein>
    <submittedName>
        <fullName evidence="5">Alkylated DNA repair protein alkB homolog 8</fullName>
    </submittedName>
</protein>
<reference evidence="5" key="2">
    <citation type="submission" date="2025-08" db="UniProtKB">
        <authorList>
            <consortium name="RefSeq"/>
        </authorList>
    </citation>
    <scope>IDENTIFICATION</scope>
</reference>
<feature type="domain" description="Fe2OG dioxygenase" evidence="3">
    <location>
        <begin position="176"/>
        <end position="292"/>
    </location>
</feature>
<evidence type="ECO:0000259" key="3">
    <source>
        <dbReference type="PROSITE" id="PS51471"/>
    </source>
</evidence>
<evidence type="ECO:0000256" key="1">
    <source>
        <dbReference type="ARBA" id="ARBA00007879"/>
    </source>
</evidence>
<gene>
    <name evidence="5" type="primary">LOC107940991</name>
</gene>
<dbReference type="Proteomes" id="UP000818029">
    <property type="component" value="Chromosome D12"/>
</dbReference>
<dbReference type="PANTHER" id="PTHR21052">
    <property type="entry name" value="SPERMATOGENESIS ASSOCIATED 11-RELATED"/>
    <property type="match status" value="1"/>
</dbReference>
<dbReference type="SUPFAM" id="SSF51197">
    <property type="entry name" value="Clavaminate synthase-like"/>
    <property type="match status" value="1"/>
</dbReference>
<dbReference type="SMR" id="A0A1U8MSY5"/>
<dbReference type="InterPro" id="IPR005123">
    <property type="entry name" value="Oxoglu/Fe-dep_dioxygenase_dom"/>
</dbReference>
<proteinExistence type="inferred from homology"/>
<dbReference type="AlphaFoldDB" id="A0A1U8MSY5"/>
<dbReference type="KEGG" id="ghi:107940991"/>
<evidence type="ECO:0000313" key="5">
    <source>
        <dbReference type="RefSeq" id="XP_016729961.1"/>
    </source>
</evidence>
<comment type="similarity">
    <text evidence="1">Belongs to the alkB family.</text>
</comment>
<accession>A0A1U8MSY5</accession>
<reference evidence="4" key="1">
    <citation type="journal article" date="2020" name="Nat. Genet.">
        <title>Genomic diversifications of five Gossypium allopolyploid species and their impact on cotton improvement.</title>
        <authorList>
            <person name="Chen Z.J."/>
            <person name="Sreedasyam A."/>
            <person name="Ando A."/>
            <person name="Song Q."/>
            <person name="De Santiago L.M."/>
            <person name="Hulse-Kemp A.M."/>
            <person name="Ding M."/>
            <person name="Ye W."/>
            <person name="Kirkbride R.C."/>
            <person name="Jenkins J."/>
            <person name="Plott C."/>
            <person name="Lovell J."/>
            <person name="Lin Y.M."/>
            <person name="Vaughn R."/>
            <person name="Liu B."/>
            <person name="Simpson S."/>
            <person name="Scheffler B.E."/>
            <person name="Wen L."/>
            <person name="Saski C.A."/>
            <person name="Grover C.E."/>
            <person name="Hu G."/>
            <person name="Conover J.L."/>
            <person name="Carlson J.W."/>
            <person name="Shu S."/>
            <person name="Boston L.B."/>
            <person name="Williams M."/>
            <person name="Peterson D.G."/>
            <person name="McGee K."/>
            <person name="Jones D.C."/>
            <person name="Wendel J.F."/>
            <person name="Stelly D.M."/>
            <person name="Grimwood J."/>
            <person name="Schmutz J."/>
        </authorList>
    </citation>
    <scope>NUCLEOTIDE SEQUENCE [LARGE SCALE GENOMIC DNA]</scope>
    <source>
        <strain evidence="4">cv. TM-1</strain>
    </source>
</reference>
<dbReference type="InterPro" id="IPR027450">
    <property type="entry name" value="AlkB-like"/>
</dbReference>
<dbReference type="GO" id="GO:0005759">
    <property type="term" value="C:mitochondrial matrix"/>
    <property type="evidence" value="ECO:0000318"/>
    <property type="project" value="GO_Central"/>
</dbReference>
<dbReference type="OrthoDB" id="412814at2759"/>
<evidence type="ECO:0000313" key="4">
    <source>
        <dbReference type="Proteomes" id="UP000818029"/>
    </source>
</evidence>
<dbReference type="PROSITE" id="PS51471">
    <property type="entry name" value="FE2OG_OXY"/>
    <property type="match status" value="1"/>
</dbReference>
<sequence>MFGIAREKTRFEGFSMYFGSKESPHELLKAKPKSVCKQSLVKMENHEELLREVFGESSDSEDLDPQTKHHQTRDPIPSWEQIKEINGLWLCRGFLSPQHQSSLVSAVLNEGWFKEDSHNQAMRFGDLPAWAIELSSSIRDAVFLEDHVSEPINSVTSNGGTKPCILPSNLLWREPLFDQLIVNVYHPGEGICAHVDLMRFEDGIGILSLESSCVMHFTRVEEGGSDIVEHHENHPLTTKVPVLLTAGSLVIMSREARYLWKHEINRKPGFQMWEGQELMQERRISITLRKLCQVD</sequence>
<organism evidence="4 5">
    <name type="scientific">Gossypium hirsutum</name>
    <name type="common">Upland cotton</name>
    <name type="synonym">Gossypium mexicanum</name>
    <dbReference type="NCBI Taxonomy" id="3635"/>
    <lineage>
        <taxon>Eukaryota</taxon>
        <taxon>Viridiplantae</taxon>
        <taxon>Streptophyta</taxon>
        <taxon>Embryophyta</taxon>
        <taxon>Tracheophyta</taxon>
        <taxon>Spermatophyta</taxon>
        <taxon>Magnoliopsida</taxon>
        <taxon>eudicotyledons</taxon>
        <taxon>Gunneridae</taxon>
        <taxon>Pentapetalae</taxon>
        <taxon>rosids</taxon>
        <taxon>malvids</taxon>
        <taxon>Malvales</taxon>
        <taxon>Malvaceae</taxon>
        <taxon>Malvoideae</taxon>
        <taxon>Gossypium</taxon>
    </lineage>
</organism>
<dbReference type="PaxDb" id="3635-A0A1U8MSY5"/>